<evidence type="ECO:0000256" key="1">
    <source>
        <dbReference type="ARBA" id="ARBA00022741"/>
    </source>
</evidence>
<evidence type="ECO:0000313" key="6">
    <source>
        <dbReference type="Proteomes" id="UP000821837"/>
    </source>
</evidence>
<evidence type="ECO:0000259" key="4">
    <source>
        <dbReference type="PROSITE" id="PS51715"/>
    </source>
</evidence>
<dbReference type="Pfam" id="PF02263">
    <property type="entry name" value="GBP"/>
    <property type="match status" value="1"/>
</dbReference>
<comment type="caution">
    <text evidence="5">The sequence shown here is derived from an EMBL/GenBank/DDBJ whole genome shotgun (WGS) entry which is preliminary data.</text>
</comment>
<accession>A0A9D4SQZ6</accession>
<organism evidence="5 6">
    <name type="scientific">Rhipicephalus sanguineus</name>
    <name type="common">Brown dog tick</name>
    <name type="synonym">Ixodes sanguineus</name>
    <dbReference type="NCBI Taxonomy" id="34632"/>
    <lineage>
        <taxon>Eukaryota</taxon>
        <taxon>Metazoa</taxon>
        <taxon>Ecdysozoa</taxon>
        <taxon>Arthropoda</taxon>
        <taxon>Chelicerata</taxon>
        <taxon>Arachnida</taxon>
        <taxon>Acari</taxon>
        <taxon>Parasitiformes</taxon>
        <taxon>Ixodida</taxon>
        <taxon>Ixodoidea</taxon>
        <taxon>Ixodidae</taxon>
        <taxon>Rhipicephalinae</taxon>
        <taxon>Rhipicephalus</taxon>
        <taxon>Rhipicephalus</taxon>
    </lineage>
</organism>
<feature type="domain" description="GB1/RHD3-type G" evidence="4">
    <location>
        <begin position="43"/>
        <end position="198"/>
    </location>
</feature>
<evidence type="ECO:0000256" key="2">
    <source>
        <dbReference type="ARBA" id="ARBA00023134"/>
    </source>
</evidence>
<keyword evidence="6" id="KW-1185">Reference proteome</keyword>
<dbReference type="AlphaFoldDB" id="A0A9D4SQZ6"/>
<reference evidence="5" key="1">
    <citation type="journal article" date="2020" name="Cell">
        <title>Large-Scale Comparative Analyses of Tick Genomes Elucidate Their Genetic Diversity and Vector Capacities.</title>
        <authorList>
            <consortium name="Tick Genome and Microbiome Consortium (TIGMIC)"/>
            <person name="Jia N."/>
            <person name="Wang J."/>
            <person name="Shi W."/>
            <person name="Du L."/>
            <person name="Sun Y."/>
            <person name="Zhan W."/>
            <person name="Jiang J.F."/>
            <person name="Wang Q."/>
            <person name="Zhang B."/>
            <person name="Ji P."/>
            <person name="Bell-Sakyi L."/>
            <person name="Cui X.M."/>
            <person name="Yuan T.T."/>
            <person name="Jiang B.G."/>
            <person name="Yang W.F."/>
            <person name="Lam T.T."/>
            <person name="Chang Q.C."/>
            <person name="Ding S.J."/>
            <person name="Wang X.J."/>
            <person name="Zhu J.G."/>
            <person name="Ruan X.D."/>
            <person name="Zhao L."/>
            <person name="Wei J.T."/>
            <person name="Ye R.Z."/>
            <person name="Que T.C."/>
            <person name="Du C.H."/>
            <person name="Zhou Y.H."/>
            <person name="Cheng J.X."/>
            <person name="Dai P.F."/>
            <person name="Guo W.B."/>
            <person name="Han X.H."/>
            <person name="Huang E.J."/>
            <person name="Li L.F."/>
            <person name="Wei W."/>
            <person name="Gao Y.C."/>
            <person name="Liu J.Z."/>
            <person name="Shao H.Z."/>
            <person name="Wang X."/>
            <person name="Wang C.C."/>
            <person name="Yang T.C."/>
            <person name="Huo Q.B."/>
            <person name="Li W."/>
            <person name="Chen H.Y."/>
            <person name="Chen S.E."/>
            <person name="Zhou L.G."/>
            <person name="Ni X.B."/>
            <person name="Tian J.H."/>
            <person name="Sheng Y."/>
            <person name="Liu T."/>
            <person name="Pan Y.S."/>
            <person name="Xia L.Y."/>
            <person name="Li J."/>
            <person name="Zhao F."/>
            <person name="Cao W.C."/>
        </authorList>
    </citation>
    <scope>NUCLEOTIDE SEQUENCE</scope>
    <source>
        <strain evidence="5">Rsan-2018</strain>
    </source>
</reference>
<dbReference type="InterPro" id="IPR015894">
    <property type="entry name" value="Guanylate-bd_N"/>
</dbReference>
<sequence length="198" mass="22041">MPAEATSSNMGKPVQIVSIGEDNALQLNRKELEKILLAPNVKDKPVAVVSIFGAFRMGKSFLMNFLLRYLRSHDKSNWMGDEDTALTGFSWSTGPERNTIGIHVWDEVFLVPTSTGEELAVLVIDTQGAFDGKSSADETANLFALSILTSSVQIYNIFHNIQEDHLQHLQLVAEYSMETRKVIQEAAIHIVRYKTDSA</sequence>
<dbReference type="EMBL" id="JABSTV010001254">
    <property type="protein sequence ID" value="KAH7940075.1"/>
    <property type="molecule type" value="Genomic_DNA"/>
</dbReference>
<gene>
    <name evidence="5" type="ORF">HPB52_020959</name>
</gene>
<name>A0A9D4SQZ6_RHISA</name>
<protein>
    <recommendedName>
        <fullName evidence="4">GB1/RHD3-type G domain-containing protein</fullName>
    </recommendedName>
</protein>
<evidence type="ECO:0000313" key="5">
    <source>
        <dbReference type="EMBL" id="KAH7940075.1"/>
    </source>
</evidence>
<dbReference type="InterPro" id="IPR030386">
    <property type="entry name" value="G_GB1_RHD3_dom"/>
</dbReference>
<keyword evidence="2" id="KW-0342">GTP-binding</keyword>
<dbReference type="VEuPathDB" id="VectorBase:RSAN_056371"/>
<keyword evidence="1" id="KW-0547">Nucleotide-binding</keyword>
<dbReference type="Gene3D" id="3.40.50.300">
    <property type="entry name" value="P-loop containing nucleotide triphosphate hydrolases"/>
    <property type="match status" value="1"/>
</dbReference>
<evidence type="ECO:0000256" key="3">
    <source>
        <dbReference type="PROSITE-ProRule" id="PRU01052"/>
    </source>
</evidence>
<dbReference type="GO" id="GO:0003924">
    <property type="term" value="F:GTPase activity"/>
    <property type="evidence" value="ECO:0007669"/>
    <property type="project" value="InterPro"/>
</dbReference>
<dbReference type="PROSITE" id="PS51715">
    <property type="entry name" value="G_GB1_RHD3"/>
    <property type="match status" value="1"/>
</dbReference>
<dbReference type="SUPFAM" id="SSF52540">
    <property type="entry name" value="P-loop containing nucleoside triphosphate hydrolases"/>
    <property type="match status" value="1"/>
</dbReference>
<dbReference type="Proteomes" id="UP000821837">
    <property type="component" value="Chromosome 8"/>
</dbReference>
<dbReference type="InterPro" id="IPR027417">
    <property type="entry name" value="P-loop_NTPase"/>
</dbReference>
<dbReference type="GO" id="GO:0005525">
    <property type="term" value="F:GTP binding"/>
    <property type="evidence" value="ECO:0007669"/>
    <property type="project" value="UniProtKB-KW"/>
</dbReference>
<proteinExistence type="inferred from homology"/>
<reference evidence="5" key="2">
    <citation type="submission" date="2021-09" db="EMBL/GenBank/DDBJ databases">
        <authorList>
            <person name="Jia N."/>
            <person name="Wang J."/>
            <person name="Shi W."/>
            <person name="Du L."/>
            <person name="Sun Y."/>
            <person name="Zhan W."/>
            <person name="Jiang J."/>
            <person name="Wang Q."/>
            <person name="Zhang B."/>
            <person name="Ji P."/>
            <person name="Sakyi L.B."/>
            <person name="Cui X."/>
            <person name="Yuan T."/>
            <person name="Jiang B."/>
            <person name="Yang W."/>
            <person name="Lam T.T.-Y."/>
            <person name="Chang Q."/>
            <person name="Ding S."/>
            <person name="Wang X."/>
            <person name="Zhu J."/>
            <person name="Ruan X."/>
            <person name="Zhao L."/>
            <person name="Wei J."/>
            <person name="Que T."/>
            <person name="Du C."/>
            <person name="Cheng J."/>
            <person name="Dai P."/>
            <person name="Han X."/>
            <person name="Huang E."/>
            <person name="Gao Y."/>
            <person name="Liu J."/>
            <person name="Shao H."/>
            <person name="Ye R."/>
            <person name="Li L."/>
            <person name="Wei W."/>
            <person name="Wang X."/>
            <person name="Wang C."/>
            <person name="Huo Q."/>
            <person name="Li W."/>
            <person name="Guo W."/>
            <person name="Chen H."/>
            <person name="Chen S."/>
            <person name="Zhou L."/>
            <person name="Zhou L."/>
            <person name="Ni X."/>
            <person name="Tian J."/>
            <person name="Zhou Y."/>
            <person name="Sheng Y."/>
            <person name="Liu T."/>
            <person name="Pan Y."/>
            <person name="Xia L."/>
            <person name="Li J."/>
            <person name="Zhao F."/>
            <person name="Cao W."/>
        </authorList>
    </citation>
    <scope>NUCLEOTIDE SEQUENCE</scope>
    <source>
        <strain evidence="5">Rsan-2018</strain>
        <tissue evidence="5">Larvae</tissue>
    </source>
</reference>
<dbReference type="PANTHER" id="PTHR10751">
    <property type="entry name" value="GUANYLATE BINDING PROTEIN"/>
    <property type="match status" value="1"/>
</dbReference>
<comment type="similarity">
    <text evidence="3">Belongs to the TRAFAC class dynamin-like GTPase superfamily. GB1/RHD3 GTPase family.</text>
</comment>